<dbReference type="Gene3D" id="2.30.40.10">
    <property type="entry name" value="Urease, subunit C, domain 1"/>
    <property type="match status" value="1"/>
</dbReference>
<dbReference type="InterPro" id="IPR050138">
    <property type="entry name" value="DHOase/Allantoinase_Hydrolase"/>
</dbReference>
<gene>
    <name evidence="2" type="ORF">SAMN05216452_3363</name>
</gene>
<dbReference type="AlphaFoldDB" id="A0A1H4MLH3"/>
<dbReference type="GO" id="GO:0006145">
    <property type="term" value="P:purine nucleobase catabolic process"/>
    <property type="evidence" value="ECO:0007669"/>
    <property type="project" value="TreeGrafter"/>
</dbReference>
<dbReference type="GO" id="GO:0004038">
    <property type="term" value="F:allantoinase activity"/>
    <property type="evidence" value="ECO:0007669"/>
    <property type="project" value="TreeGrafter"/>
</dbReference>
<keyword evidence="3" id="KW-1185">Reference proteome</keyword>
<evidence type="ECO:0000313" key="2">
    <source>
        <dbReference type="EMBL" id="SEB83614.1"/>
    </source>
</evidence>
<protein>
    <submittedName>
        <fullName evidence="2">Dihydroorotase</fullName>
    </submittedName>
</protein>
<dbReference type="InterPro" id="IPR011059">
    <property type="entry name" value="Metal-dep_hydrolase_composite"/>
</dbReference>
<dbReference type="Gene3D" id="3.20.20.140">
    <property type="entry name" value="Metal-dependent hydrolases"/>
    <property type="match status" value="1"/>
</dbReference>
<dbReference type="SUPFAM" id="SSF51556">
    <property type="entry name" value="Metallo-dependent hydrolases"/>
    <property type="match status" value="1"/>
</dbReference>
<dbReference type="PANTHER" id="PTHR43668">
    <property type="entry name" value="ALLANTOINASE"/>
    <property type="match status" value="1"/>
</dbReference>
<organism evidence="2 3">
    <name type="scientific">Nitratireductor aquibiodomus</name>
    <dbReference type="NCBI Taxonomy" id="204799"/>
    <lineage>
        <taxon>Bacteria</taxon>
        <taxon>Pseudomonadati</taxon>
        <taxon>Pseudomonadota</taxon>
        <taxon>Alphaproteobacteria</taxon>
        <taxon>Hyphomicrobiales</taxon>
        <taxon>Phyllobacteriaceae</taxon>
        <taxon>Nitratireductor</taxon>
    </lineage>
</organism>
<dbReference type="GO" id="GO:0016811">
    <property type="term" value="F:hydrolase activity, acting on carbon-nitrogen (but not peptide) bonds, in linear amides"/>
    <property type="evidence" value="ECO:0007669"/>
    <property type="project" value="InterPro"/>
</dbReference>
<name>A0A1H4MLH3_9HYPH</name>
<dbReference type="Gene3D" id="3.30.1490.130">
    <property type="entry name" value="D-aminoacylase. Domain 3"/>
    <property type="match status" value="1"/>
</dbReference>
<dbReference type="EMBL" id="FNSL01000001">
    <property type="protein sequence ID" value="SEB83614.1"/>
    <property type="molecule type" value="Genomic_DNA"/>
</dbReference>
<feature type="domain" description="Amidohydrolase 3" evidence="1">
    <location>
        <begin position="247"/>
        <end position="480"/>
    </location>
</feature>
<feature type="domain" description="Amidohydrolase 3" evidence="1">
    <location>
        <begin position="46"/>
        <end position="244"/>
    </location>
</feature>
<dbReference type="NCBIfam" id="NF006560">
    <property type="entry name" value="PRK09061.1"/>
    <property type="match status" value="1"/>
</dbReference>
<dbReference type="PANTHER" id="PTHR43668:SF2">
    <property type="entry name" value="ALLANTOINASE"/>
    <property type="match status" value="1"/>
</dbReference>
<accession>A0A1H4MLH3</accession>
<evidence type="ECO:0000259" key="1">
    <source>
        <dbReference type="Pfam" id="PF07969"/>
    </source>
</evidence>
<dbReference type="Pfam" id="PF07969">
    <property type="entry name" value="Amidohydro_3"/>
    <property type="match status" value="2"/>
</dbReference>
<sequence>MTETYDIILRNGRVMDPETGLDRVCDVAISAHKIARIGHLEGSAAREIDATGLIVAPGFLDLHAHGQSVAADRMQAFDGVTTTLELEVGALPVAGWYERQATLPRALNYGTAAAWIFARKVAFGAIELDADVHPIDQMGAGSEDMCWSTEAADSQQTDEIVSLVRQGLDEGAIGIGLPNGYAPGAGVKEMADICDLAFQYGTPTFTHIAYLSNIDPKSSVDSYVRLIGLAGATGAHMHICHLNSTSLMDIERVVELVSKAQEQNLPITTEAYPYGTGATVVSAGFFMEPDFVRRTGSNYSNIELIRNHHRFTGRDDMRRAREASPTDLVMWHFLDVDANDEHRRLLDLSVTYPGGSIASDAMPWINEDGSIYEGLEWPLPDQLSAHPRSSGTFTRFLREHVRERRSMSLMDALAKCTILPGKVIESCAPQIAKKVRLQEGCDADIVVFDLETLTDRAEFNAMNRPSEGVRQLLVNGQFVILDGELETGAAPGQPIRREMP</sequence>
<dbReference type="GO" id="GO:0005737">
    <property type="term" value="C:cytoplasm"/>
    <property type="evidence" value="ECO:0007669"/>
    <property type="project" value="TreeGrafter"/>
</dbReference>
<dbReference type="InterPro" id="IPR013108">
    <property type="entry name" value="Amidohydro_3"/>
</dbReference>
<dbReference type="SUPFAM" id="SSF51338">
    <property type="entry name" value="Composite domain of metallo-dependent hydrolases"/>
    <property type="match status" value="1"/>
</dbReference>
<dbReference type="Proteomes" id="UP000199064">
    <property type="component" value="Unassembled WGS sequence"/>
</dbReference>
<dbReference type="InterPro" id="IPR032466">
    <property type="entry name" value="Metal_Hydrolase"/>
</dbReference>
<proteinExistence type="predicted"/>
<dbReference type="InterPro" id="IPR023100">
    <property type="entry name" value="D-aminoacylase_insert_dom_sf"/>
</dbReference>
<evidence type="ECO:0000313" key="3">
    <source>
        <dbReference type="Proteomes" id="UP000199064"/>
    </source>
</evidence>
<reference evidence="3" key="1">
    <citation type="submission" date="2016-10" db="EMBL/GenBank/DDBJ databases">
        <authorList>
            <person name="Varghese N."/>
            <person name="Submissions S."/>
        </authorList>
    </citation>
    <scope>NUCLEOTIDE SEQUENCE [LARGE SCALE GENOMIC DNA]</scope>
    <source>
        <strain evidence="3">ES.061</strain>
    </source>
</reference>